<accession>A0A197JI59</accession>
<feature type="transmembrane region" description="Helical" evidence="14">
    <location>
        <begin position="99"/>
        <end position="118"/>
    </location>
</feature>
<keyword evidence="8 14" id="KW-1133">Transmembrane helix</keyword>
<evidence type="ECO:0000256" key="10">
    <source>
        <dbReference type="ARBA" id="ARBA00023228"/>
    </source>
</evidence>
<dbReference type="GO" id="GO:0005634">
    <property type="term" value="C:nucleus"/>
    <property type="evidence" value="ECO:0007669"/>
    <property type="project" value="UniProtKB-SubCell"/>
</dbReference>
<comment type="similarity">
    <text evidence="3">Belongs to the cystinosin family.</text>
</comment>
<organism evidence="16 17">
    <name type="scientific">Linnemannia elongata AG-77</name>
    <dbReference type="NCBI Taxonomy" id="1314771"/>
    <lineage>
        <taxon>Eukaryota</taxon>
        <taxon>Fungi</taxon>
        <taxon>Fungi incertae sedis</taxon>
        <taxon>Mucoromycota</taxon>
        <taxon>Mortierellomycotina</taxon>
        <taxon>Mortierellomycetes</taxon>
        <taxon>Mortierellales</taxon>
        <taxon>Mortierellaceae</taxon>
        <taxon>Linnemannia</taxon>
    </lineage>
</organism>
<proteinExistence type="inferred from homology"/>
<dbReference type="Gene3D" id="1.20.1280.290">
    <property type="match status" value="1"/>
</dbReference>
<keyword evidence="10" id="KW-0458">Lysosome</keyword>
<comment type="catalytic activity">
    <reaction evidence="12">
        <text>L-cystine(out) + H(+)(out) = L-cystine(in) + H(+)(in)</text>
        <dbReference type="Rhea" id="RHEA:66172"/>
        <dbReference type="ChEBI" id="CHEBI:15378"/>
        <dbReference type="ChEBI" id="CHEBI:35491"/>
    </reaction>
    <physiologicalReaction direction="left-to-right" evidence="12">
        <dbReference type="Rhea" id="RHEA:66173"/>
    </physiologicalReaction>
</comment>
<keyword evidence="7" id="KW-0769">Symport</keyword>
<evidence type="ECO:0000256" key="13">
    <source>
        <dbReference type="SAM" id="MobiDB-lite"/>
    </source>
</evidence>
<dbReference type="Pfam" id="PF10187">
    <property type="entry name" value="FAM192A_Fyv6_N"/>
    <property type="match status" value="1"/>
</dbReference>
<comment type="subcellular location">
    <subcellularLocation>
        <location evidence="2">Lysosome membrane</location>
        <topology evidence="2">Multi-pass membrane protein</topology>
    </subcellularLocation>
    <subcellularLocation>
        <location evidence="1">Nucleus</location>
    </subcellularLocation>
</comment>
<keyword evidence="5 14" id="KW-0812">Transmembrane</keyword>
<dbReference type="NCBIfam" id="TIGR00951">
    <property type="entry name" value="2A43"/>
    <property type="match status" value="1"/>
</dbReference>
<feature type="transmembrane region" description="Helical" evidence="14">
    <location>
        <begin position="191"/>
        <end position="214"/>
    </location>
</feature>
<evidence type="ECO:0000256" key="8">
    <source>
        <dbReference type="ARBA" id="ARBA00022989"/>
    </source>
</evidence>
<dbReference type="GO" id="GO:0015184">
    <property type="term" value="F:L-cystine transmembrane transporter activity"/>
    <property type="evidence" value="ECO:0007669"/>
    <property type="project" value="TreeGrafter"/>
</dbReference>
<evidence type="ECO:0000256" key="3">
    <source>
        <dbReference type="ARBA" id="ARBA00006855"/>
    </source>
</evidence>
<dbReference type="Pfam" id="PF04193">
    <property type="entry name" value="PQ-loop"/>
    <property type="match status" value="2"/>
</dbReference>
<evidence type="ECO:0000256" key="2">
    <source>
        <dbReference type="ARBA" id="ARBA00004155"/>
    </source>
</evidence>
<evidence type="ECO:0000259" key="15">
    <source>
        <dbReference type="Pfam" id="PF10187"/>
    </source>
</evidence>
<feature type="transmembrane region" description="Helical" evidence="14">
    <location>
        <begin position="22"/>
        <end position="43"/>
    </location>
</feature>
<evidence type="ECO:0000256" key="14">
    <source>
        <dbReference type="SAM" id="Phobius"/>
    </source>
</evidence>
<keyword evidence="4" id="KW-0813">Transport</keyword>
<dbReference type="AlphaFoldDB" id="A0A197JI59"/>
<keyword evidence="6" id="KW-0677">Repeat</keyword>
<feature type="region of interest" description="Disordered" evidence="13">
    <location>
        <begin position="376"/>
        <end position="538"/>
    </location>
</feature>
<evidence type="ECO:0000313" key="17">
    <source>
        <dbReference type="Proteomes" id="UP000078512"/>
    </source>
</evidence>
<feature type="compositionally biased region" description="Polar residues" evidence="13">
    <location>
        <begin position="499"/>
        <end position="509"/>
    </location>
</feature>
<protein>
    <submittedName>
        <fullName evidence="16">Lysosomal cystine transporter</fullName>
    </submittedName>
</protein>
<evidence type="ECO:0000256" key="11">
    <source>
        <dbReference type="ARBA" id="ARBA00023242"/>
    </source>
</evidence>
<feature type="compositionally biased region" description="Basic and acidic residues" evidence="13">
    <location>
        <begin position="461"/>
        <end position="476"/>
    </location>
</feature>
<dbReference type="PANTHER" id="PTHR13131">
    <property type="entry name" value="CYSTINOSIN"/>
    <property type="match status" value="1"/>
</dbReference>
<dbReference type="InterPro" id="IPR006603">
    <property type="entry name" value="PQ-loop_rpt"/>
</dbReference>
<evidence type="ECO:0000256" key="6">
    <source>
        <dbReference type="ARBA" id="ARBA00022737"/>
    </source>
</evidence>
<evidence type="ECO:0000256" key="9">
    <source>
        <dbReference type="ARBA" id="ARBA00023136"/>
    </source>
</evidence>
<keyword evidence="11" id="KW-0539">Nucleus</keyword>
<dbReference type="GO" id="GO:0015293">
    <property type="term" value="F:symporter activity"/>
    <property type="evidence" value="ECO:0007669"/>
    <property type="project" value="UniProtKB-KW"/>
</dbReference>
<dbReference type="Proteomes" id="UP000078512">
    <property type="component" value="Unassembled WGS sequence"/>
</dbReference>
<feature type="domain" description="FAM192A/Fyv6 N-terminal" evidence="15">
    <location>
        <begin position="293"/>
        <end position="394"/>
    </location>
</feature>
<feature type="transmembrane region" description="Helical" evidence="14">
    <location>
        <begin position="234"/>
        <end position="253"/>
    </location>
</feature>
<feature type="compositionally biased region" description="Basic and acidic residues" evidence="13">
    <location>
        <begin position="485"/>
        <end position="497"/>
    </location>
</feature>
<dbReference type="GO" id="GO:0005774">
    <property type="term" value="C:vacuolar membrane"/>
    <property type="evidence" value="ECO:0007669"/>
    <property type="project" value="TreeGrafter"/>
</dbReference>
<dbReference type="EMBL" id="KV442099">
    <property type="protein sequence ID" value="OAQ24191.1"/>
    <property type="molecule type" value="Genomic_DNA"/>
</dbReference>
<evidence type="ECO:0000313" key="16">
    <source>
        <dbReference type="EMBL" id="OAQ24191.1"/>
    </source>
</evidence>
<dbReference type="OrthoDB" id="75720at2759"/>
<evidence type="ECO:0000256" key="5">
    <source>
        <dbReference type="ARBA" id="ARBA00022692"/>
    </source>
</evidence>
<dbReference type="FunFam" id="1.20.1280.290:FF:000016">
    <property type="entry name" value="Cystinosin homolog"/>
    <property type="match status" value="1"/>
</dbReference>
<keyword evidence="9 14" id="KW-0472">Membrane</keyword>
<feature type="transmembrane region" description="Helical" evidence="14">
    <location>
        <begin position="130"/>
        <end position="149"/>
    </location>
</feature>
<evidence type="ECO:0000256" key="4">
    <source>
        <dbReference type="ARBA" id="ARBA00022448"/>
    </source>
</evidence>
<keyword evidence="17" id="KW-1185">Reference proteome</keyword>
<dbReference type="InterPro" id="IPR019331">
    <property type="entry name" value="FAM192A/Fyv6_N"/>
</dbReference>
<evidence type="ECO:0000256" key="7">
    <source>
        <dbReference type="ARBA" id="ARBA00022847"/>
    </source>
</evidence>
<gene>
    <name evidence="16" type="ORF">K457DRAFT_36006</name>
</gene>
<name>A0A197JI59_9FUNG</name>
<sequence length="538" mass="59960">METTIVEIPAVQGGFGSFLSHLIGWAYFIAWSASFYPQAILNWRRKTVQGLSMDFVHLNVVGFLFYSIFNLAFFFSTEIQEEYKRRNDGQKNLVRANDVFFAVHALILATFTLVQTWVYKRDEGQRVSGFAWAFLLSSGVSVLVLVGRALSGVGSYEWIDILYFLSYIKLAISFIKYCPQVYINWAAKSTVGWSIHNILLDFTGGVLSIGQLVLDAYISDDWSGISGDPVKFGLGFLSIAFDLVFIMQHYVLYRNRTDRYAQQLSMVESETGHDERQGLLTSATGRYVNPTKSASELEEARKARKEEWEKAYANNENPLPIQEEVPYDPRTLYERLQEQKQKKSDAFAEATKFGNLIHKIDNDEFDFLSSLEDEEAKKKREQAEQEAEELKNFRMNVKSKASTGPAPLLETEGSSSSAPKPTYFAPLSSGPTKKKKSLFAGLVAKPDSKPESTTATTTGSESKDIKAVGKRKLDDSTDKDDNEEENKRESETKKAKADTASTGSASVLGSGTGSGKDTKPKGLVGLVAYDSSSDEDDD</sequence>
<dbReference type="InterPro" id="IPR005282">
    <property type="entry name" value="LC_transporter"/>
</dbReference>
<evidence type="ECO:0000256" key="1">
    <source>
        <dbReference type="ARBA" id="ARBA00004123"/>
    </source>
</evidence>
<dbReference type="SMART" id="SM00679">
    <property type="entry name" value="CTNS"/>
    <property type="match status" value="2"/>
</dbReference>
<dbReference type="PANTHER" id="PTHR13131:SF5">
    <property type="entry name" value="CYSTINOSIN"/>
    <property type="match status" value="1"/>
</dbReference>
<feature type="transmembrane region" description="Helical" evidence="14">
    <location>
        <begin position="55"/>
        <end position="79"/>
    </location>
</feature>
<feature type="compositionally biased region" description="Basic and acidic residues" evidence="13">
    <location>
        <begin position="376"/>
        <end position="392"/>
    </location>
</feature>
<evidence type="ECO:0000256" key="12">
    <source>
        <dbReference type="ARBA" id="ARBA00048473"/>
    </source>
</evidence>
<reference evidence="16 17" key="1">
    <citation type="submission" date="2016-05" db="EMBL/GenBank/DDBJ databases">
        <title>Genome sequencing reveals origins of a unique bacterial endosymbiosis in the earliest lineages of terrestrial Fungi.</title>
        <authorList>
            <consortium name="DOE Joint Genome Institute"/>
            <person name="Uehling J."/>
            <person name="Gryganskyi A."/>
            <person name="Hameed K."/>
            <person name="Tschaplinski T."/>
            <person name="Misztal P."/>
            <person name="Wu S."/>
            <person name="Desiro A."/>
            <person name="Vande Pol N."/>
            <person name="Du Z.-Y."/>
            <person name="Zienkiewicz A."/>
            <person name="Zienkiewicz K."/>
            <person name="Morin E."/>
            <person name="Tisserant E."/>
            <person name="Splivallo R."/>
            <person name="Hainaut M."/>
            <person name="Henrissat B."/>
            <person name="Ohm R."/>
            <person name="Kuo A."/>
            <person name="Yan J."/>
            <person name="Lipzen A."/>
            <person name="Nolan M."/>
            <person name="Labutti K."/>
            <person name="Barry K."/>
            <person name="Goldstein A."/>
            <person name="Labbe J."/>
            <person name="Schadt C."/>
            <person name="Tuskan G."/>
            <person name="Grigoriev I."/>
            <person name="Martin F."/>
            <person name="Vilgalys R."/>
            <person name="Bonito G."/>
        </authorList>
    </citation>
    <scope>NUCLEOTIDE SEQUENCE [LARGE SCALE GENOMIC DNA]</scope>
    <source>
        <strain evidence="16 17">AG-77</strain>
    </source>
</reference>